<accession>A0A427XXV2</accession>
<feature type="domain" description="Zn(2)-C6 fungal-type" evidence="2">
    <location>
        <begin position="174"/>
        <end position="196"/>
    </location>
</feature>
<dbReference type="InterPro" id="IPR036864">
    <property type="entry name" value="Zn2-C6_fun-type_DNA-bd_sf"/>
</dbReference>
<dbReference type="CDD" id="cd00067">
    <property type="entry name" value="GAL4"/>
    <property type="match status" value="1"/>
</dbReference>
<dbReference type="STRING" id="1890683.A0A427XXV2"/>
<dbReference type="InterPro" id="IPR001138">
    <property type="entry name" value="Zn2Cys6_DnaBD"/>
</dbReference>
<dbReference type="EMBL" id="RSCD01000024">
    <property type="protein sequence ID" value="RSH83642.1"/>
    <property type="molecule type" value="Genomic_DNA"/>
</dbReference>
<dbReference type="AlphaFoldDB" id="A0A427XXV2"/>
<name>A0A427XXV2_9TREE</name>
<reference evidence="3 4" key="1">
    <citation type="submission" date="2018-11" db="EMBL/GenBank/DDBJ databases">
        <title>Genome sequence of Saitozyma podzolica DSM 27192.</title>
        <authorList>
            <person name="Aliyu H."/>
            <person name="Gorte O."/>
            <person name="Ochsenreither K."/>
        </authorList>
    </citation>
    <scope>NUCLEOTIDE SEQUENCE [LARGE SCALE GENOMIC DNA]</scope>
    <source>
        <strain evidence="3 4">DSM 27192</strain>
    </source>
</reference>
<dbReference type="GO" id="GO:0000981">
    <property type="term" value="F:DNA-binding transcription factor activity, RNA polymerase II-specific"/>
    <property type="evidence" value="ECO:0007669"/>
    <property type="project" value="InterPro"/>
</dbReference>
<dbReference type="Gene3D" id="4.10.240.10">
    <property type="entry name" value="Zn(2)-C6 fungal-type DNA-binding domain"/>
    <property type="match status" value="1"/>
</dbReference>
<dbReference type="PROSITE" id="PS50048">
    <property type="entry name" value="ZN2_CY6_FUNGAL_2"/>
    <property type="match status" value="1"/>
</dbReference>
<organism evidence="3 4">
    <name type="scientific">Saitozyma podzolica</name>
    <dbReference type="NCBI Taxonomy" id="1890683"/>
    <lineage>
        <taxon>Eukaryota</taxon>
        <taxon>Fungi</taxon>
        <taxon>Dikarya</taxon>
        <taxon>Basidiomycota</taxon>
        <taxon>Agaricomycotina</taxon>
        <taxon>Tremellomycetes</taxon>
        <taxon>Tremellales</taxon>
        <taxon>Trimorphomycetaceae</taxon>
        <taxon>Saitozyma</taxon>
    </lineage>
</organism>
<protein>
    <recommendedName>
        <fullName evidence="2">Zn(2)-C6 fungal-type domain-containing protein</fullName>
    </recommendedName>
</protein>
<keyword evidence="4" id="KW-1185">Reference proteome</keyword>
<evidence type="ECO:0000313" key="4">
    <source>
        <dbReference type="Proteomes" id="UP000279259"/>
    </source>
</evidence>
<proteinExistence type="predicted"/>
<dbReference type="GO" id="GO:0008270">
    <property type="term" value="F:zinc ion binding"/>
    <property type="evidence" value="ECO:0007669"/>
    <property type="project" value="InterPro"/>
</dbReference>
<feature type="region of interest" description="Disordered" evidence="1">
    <location>
        <begin position="54"/>
        <end position="78"/>
    </location>
</feature>
<dbReference type="Proteomes" id="UP000279259">
    <property type="component" value="Unassembled WGS sequence"/>
</dbReference>
<dbReference type="OrthoDB" id="39175at2759"/>
<dbReference type="Pfam" id="PF00172">
    <property type="entry name" value="Zn_clus"/>
    <property type="match status" value="1"/>
</dbReference>
<dbReference type="SUPFAM" id="SSF57701">
    <property type="entry name" value="Zn2/Cys6 DNA-binding domain"/>
    <property type="match status" value="1"/>
</dbReference>
<evidence type="ECO:0000313" key="3">
    <source>
        <dbReference type="EMBL" id="RSH83642.1"/>
    </source>
</evidence>
<comment type="caution">
    <text evidence="3">The sequence shown here is derived from an EMBL/GenBank/DDBJ whole genome shotgun (WGS) entry which is preliminary data.</text>
</comment>
<gene>
    <name evidence="3" type="ORF">EHS25_005546</name>
</gene>
<feature type="region of interest" description="Disordered" evidence="1">
    <location>
        <begin position="240"/>
        <end position="259"/>
    </location>
</feature>
<evidence type="ECO:0000256" key="1">
    <source>
        <dbReference type="SAM" id="MobiDB-lite"/>
    </source>
</evidence>
<sequence>MTSLPIYSIELPQLEQTDSSTASSMSSVEQVCPVMPDYPSSVPDTTIYGWFHSPSTPSSSPTPSRLTRAPSSSSAATPSCAKPMDLFAAAALLPEPHPVSPLQASTSFVSPCSPIDRLVALKEKVGELERYKSPPSKPRAEPSTSKTAPMDLITLAEDVLAEVDPCKRNRAAQACERCRIRKARCSGGNPCNRCIKSTNIKRKVRRHSVHSVNTGSAPVAPILKPLPRLAVITHRESPAIGLGLERNPPPDEEPDEDAQGQIDTHVIHPPLYTSTYTAGDLSGFGMGSTITVPAADATLNRSSSCMNGEYDLYTPMMENDMFVFSPIGGSGPSDDVDEVYHYPVTPILPTIPLPLQRMSLSYAGSQSHMPLSETTAG</sequence>
<evidence type="ECO:0000259" key="2">
    <source>
        <dbReference type="PROSITE" id="PS50048"/>
    </source>
</evidence>